<evidence type="ECO:0000313" key="2">
    <source>
        <dbReference type="EMBL" id="CAK0911736.1"/>
    </source>
</evidence>
<evidence type="ECO:0000313" key="3">
    <source>
        <dbReference type="Proteomes" id="UP001189429"/>
    </source>
</evidence>
<protein>
    <recommendedName>
        <fullName evidence="4">PS II complex 12 kDa extrinsic protein</fullName>
    </recommendedName>
</protein>
<evidence type="ECO:0008006" key="4">
    <source>
        <dbReference type="Google" id="ProtNLM"/>
    </source>
</evidence>
<sequence>MAARRSSSRALACLALAAAAAWAGSAAFVPAAARSAAAGAAVVAALLGQQVQPALAKDVLLSASADPSEQIAAPMIDTSNLVKGVPFAGENAPRYAPQTTASEDDLLFRGNNGINVLEYVRAKNGWVGQMQFDSPAEEASANKLLEKLR</sequence>
<reference evidence="2" key="1">
    <citation type="submission" date="2023-10" db="EMBL/GenBank/DDBJ databases">
        <authorList>
            <person name="Chen Y."/>
            <person name="Shah S."/>
            <person name="Dougan E. K."/>
            <person name="Thang M."/>
            <person name="Chan C."/>
        </authorList>
    </citation>
    <scope>NUCLEOTIDE SEQUENCE [LARGE SCALE GENOMIC DNA]</scope>
</reference>
<keyword evidence="1" id="KW-0732">Signal</keyword>
<proteinExistence type="predicted"/>
<dbReference type="EMBL" id="CAUYUJ010022629">
    <property type="protein sequence ID" value="CAK0911736.1"/>
    <property type="molecule type" value="Genomic_DNA"/>
</dbReference>
<accession>A0ABN9YKF7</accession>
<name>A0ABN9YKF7_9DINO</name>
<feature type="chain" id="PRO_5045667226" description="PS II complex 12 kDa extrinsic protein" evidence="1">
    <location>
        <begin position="28"/>
        <end position="149"/>
    </location>
</feature>
<comment type="caution">
    <text evidence="2">The sequence shown here is derived from an EMBL/GenBank/DDBJ whole genome shotgun (WGS) entry which is preliminary data.</text>
</comment>
<gene>
    <name evidence="2" type="ORF">PCOR1329_LOCUS85511</name>
</gene>
<organism evidence="2 3">
    <name type="scientific">Prorocentrum cordatum</name>
    <dbReference type="NCBI Taxonomy" id="2364126"/>
    <lineage>
        <taxon>Eukaryota</taxon>
        <taxon>Sar</taxon>
        <taxon>Alveolata</taxon>
        <taxon>Dinophyceae</taxon>
        <taxon>Prorocentrales</taxon>
        <taxon>Prorocentraceae</taxon>
        <taxon>Prorocentrum</taxon>
    </lineage>
</organism>
<dbReference type="Proteomes" id="UP001189429">
    <property type="component" value="Unassembled WGS sequence"/>
</dbReference>
<keyword evidence="3" id="KW-1185">Reference proteome</keyword>
<evidence type="ECO:0000256" key="1">
    <source>
        <dbReference type="SAM" id="SignalP"/>
    </source>
</evidence>
<feature type="signal peptide" evidence="1">
    <location>
        <begin position="1"/>
        <end position="27"/>
    </location>
</feature>